<name>X8APB6_MYCXE</name>
<dbReference type="EMBL" id="JAOB01000047">
    <property type="protein sequence ID" value="EUA33454.1"/>
    <property type="molecule type" value="Genomic_DNA"/>
</dbReference>
<evidence type="ECO:0000313" key="2">
    <source>
        <dbReference type="EMBL" id="EUA33454.1"/>
    </source>
</evidence>
<protein>
    <submittedName>
        <fullName evidence="2">Uncharacterized protein</fullName>
    </submittedName>
</protein>
<feature type="region of interest" description="Disordered" evidence="1">
    <location>
        <begin position="1"/>
        <end position="60"/>
    </location>
</feature>
<proteinExistence type="predicted"/>
<gene>
    <name evidence="2" type="ORF">I553_7865</name>
</gene>
<accession>X8APB6</accession>
<reference evidence="2" key="1">
    <citation type="submission" date="2014-01" db="EMBL/GenBank/DDBJ databases">
        <authorList>
            <person name="Brown-Elliot B."/>
            <person name="Wallace R."/>
            <person name="Lenaerts A."/>
            <person name="Ordway D."/>
            <person name="DeGroote M.A."/>
            <person name="Parker T."/>
            <person name="Sizemore C."/>
            <person name="Tallon L.J."/>
            <person name="Sadzewicz L.K."/>
            <person name="Sengamalay N."/>
            <person name="Fraser C.M."/>
            <person name="Hine E."/>
            <person name="Shefchek K.A."/>
            <person name="Das S.P."/>
            <person name="Tettelin H."/>
        </authorList>
    </citation>
    <scope>NUCLEOTIDE SEQUENCE [LARGE SCALE GENOMIC DNA]</scope>
    <source>
        <strain evidence="2">4042</strain>
    </source>
</reference>
<sequence length="60" mass="6501">MQINSKRHSDARPMLNPRAAHTGAAVLDGPARTDRPTCRVTATSSADMNRRSITDTRPGI</sequence>
<evidence type="ECO:0000256" key="1">
    <source>
        <dbReference type="SAM" id="MobiDB-lite"/>
    </source>
</evidence>
<organism evidence="2">
    <name type="scientific">Mycobacterium xenopi 4042</name>
    <dbReference type="NCBI Taxonomy" id="1299334"/>
    <lineage>
        <taxon>Bacteria</taxon>
        <taxon>Bacillati</taxon>
        <taxon>Actinomycetota</taxon>
        <taxon>Actinomycetes</taxon>
        <taxon>Mycobacteriales</taxon>
        <taxon>Mycobacteriaceae</taxon>
        <taxon>Mycobacterium</taxon>
    </lineage>
</organism>
<dbReference type="AlphaFoldDB" id="X8APB6"/>
<comment type="caution">
    <text evidence="2">The sequence shown here is derived from an EMBL/GenBank/DDBJ whole genome shotgun (WGS) entry which is preliminary data.</text>
</comment>